<reference evidence="1 2" key="1">
    <citation type="submission" date="2017-04" db="EMBL/GenBank/DDBJ databases">
        <title>Draft genome sequence of Zooshikella ganghwensis VG4 isolated from Red Sea sediments.</title>
        <authorList>
            <person name="Rehman Z."/>
            <person name="Alam I."/>
            <person name="Kamau A."/>
            <person name="Bajic V."/>
            <person name="Leiknes T."/>
        </authorList>
    </citation>
    <scope>NUCLEOTIDE SEQUENCE [LARGE SCALE GENOMIC DNA]</scope>
    <source>
        <strain evidence="1 2">VG4</strain>
    </source>
</reference>
<dbReference type="RefSeq" id="WP_094789135.1">
    <property type="nucleotide sequence ID" value="NZ_NDXW01000001.1"/>
</dbReference>
<dbReference type="Proteomes" id="UP000257039">
    <property type="component" value="Unassembled WGS sequence"/>
</dbReference>
<name>A0A4P9VT74_9GAMM</name>
<evidence type="ECO:0000313" key="1">
    <source>
        <dbReference type="EMBL" id="RDH46366.1"/>
    </source>
</evidence>
<keyword evidence="2" id="KW-1185">Reference proteome</keyword>
<gene>
    <name evidence="1" type="ORF">B9G39_24550</name>
</gene>
<evidence type="ECO:0000313" key="2">
    <source>
        <dbReference type="Proteomes" id="UP000257039"/>
    </source>
</evidence>
<comment type="caution">
    <text evidence="1">The sequence shown here is derived from an EMBL/GenBank/DDBJ whole genome shotgun (WGS) entry which is preliminary data.</text>
</comment>
<accession>A0A4P9VT74</accession>
<dbReference type="EMBL" id="NDXW01000001">
    <property type="protein sequence ID" value="RDH46366.1"/>
    <property type="molecule type" value="Genomic_DNA"/>
</dbReference>
<sequence>MAEVTGSTEITSEDREFAKEILNHVYNGTLTVTYANDQLVVIAAKIVHESGECSNSMNMVNIVFSLFAGNVQGKVNMLKVLREGGKALRRNGKFYSSCIRLVTSKYRTEVEMNL</sequence>
<proteinExistence type="predicted"/>
<organism evidence="1 2">
    <name type="scientific">Zooshikella ganghwensis</name>
    <dbReference type="NCBI Taxonomy" id="202772"/>
    <lineage>
        <taxon>Bacteria</taxon>
        <taxon>Pseudomonadati</taxon>
        <taxon>Pseudomonadota</taxon>
        <taxon>Gammaproteobacteria</taxon>
        <taxon>Oceanospirillales</taxon>
        <taxon>Zooshikellaceae</taxon>
        <taxon>Zooshikella</taxon>
    </lineage>
</organism>
<dbReference type="AlphaFoldDB" id="A0A4P9VT74"/>
<protein>
    <submittedName>
        <fullName evidence="1">Uncharacterized protein</fullName>
    </submittedName>
</protein>